<dbReference type="InterPro" id="IPR003838">
    <property type="entry name" value="ABC3_permease_C"/>
</dbReference>
<evidence type="ECO:0000256" key="7">
    <source>
        <dbReference type="SAM" id="Phobius"/>
    </source>
</evidence>
<feature type="transmembrane region" description="Helical" evidence="7">
    <location>
        <begin position="511"/>
        <end position="531"/>
    </location>
</feature>
<dbReference type="InterPro" id="IPR038766">
    <property type="entry name" value="Membrane_comp_ABC_pdt"/>
</dbReference>
<keyword evidence="4 7" id="KW-1133">Transmembrane helix</keyword>
<feature type="domain" description="ABC3 transporter permease C-terminal" evidence="8">
    <location>
        <begin position="291"/>
        <end position="408"/>
    </location>
</feature>
<evidence type="ECO:0000259" key="8">
    <source>
        <dbReference type="Pfam" id="PF02687"/>
    </source>
</evidence>
<evidence type="ECO:0000256" key="4">
    <source>
        <dbReference type="ARBA" id="ARBA00022989"/>
    </source>
</evidence>
<name>A0ABX8C077_9ACTN</name>
<keyword evidence="2" id="KW-1003">Cell membrane</keyword>
<feature type="transmembrane region" description="Helical" evidence="7">
    <location>
        <begin position="431"/>
        <end position="450"/>
    </location>
</feature>
<dbReference type="Pfam" id="PF02687">
    <property type="entry name" value="FtsX"/>
    <property type="match status" value="2"/>
</dbReference>
<keyword evidence="5 7" id="KW-0472">Membrane</keyword>
<evidence type="ECO:0000313" key="9">
    <source>
        <dbReference type="EMBL" id="QUX27810.1"/>
    </source>
</evidence>
<organism evidence="9 10">
    <name type="scientific">Nocardiopsis akebiae</name>
    <dbReference type="NCBI Taxonomy" id="2831968"/>
    <lineage>
        <taxon>Bacteria</taxon>
        <taxon>Bacillati</taxon>
        <taxon>Actinomycetota</taxon>
        <taxon>Actinomycetes</taxon>
        <taxon>Streptosporangiales</taxon>
        <taxon>Nocardiopsidaceae</taxon>
        <taxon>Nocardiopsis</taxon>
    </lineage>
</organism>
<gene>
    <name evidence="9" type="ORF">KGD83_21360</name>
</gene>
<feature type="transmembrane region" description="Helical" evidence="7">
    <location>
        <begin position="283"/>
        <end position="313"/>
    </location>
</feature>
<evidence type="ECO:0000256" key="5">
    <source>
        <dbReference type="ARBA" id="ARBA00023136"/>
    </source>
</evidence>
<comment type="subcellular location">
    <subcellularLocation>
        <location evidence="1">Cell membrane</location>
        <topology evidence="1">Multi-pass membrane protein</topology>
    </subcellularLocation>
</comment>
<proteinExistence type="predicted"/>
<feature type="region of interest" description="Disordered" evidence="6">
    <location>
        <begin position="1"/>
        <end position="21"/>
    </location>
</feature>
<sequence length="860" mass="85847">MTATPGPGPLSAPASGPDPVGGRGPLALKLARGRAGVLAAVAVAVLGGSAFVTVGGVLADTGLRSSVPAERLRGADAVVTAPQTIEQAEDLDLPLPERAGLPEELTARLAALPEVGAAVGDVGFPAAVHTGEGVATGADPRTTGHGWSSAALLEDAALEGEAPRGPGEVVLDSATASAAGAGVGDRVRVTAAGRTGYHRISGVLDTGATVVLFSDDTAADLAGRTEGPREGTVDLVGLRAAPGVSQERFTGAVEALTGEDALVLTGDRIGDAESPAAGAARGVLVAVAGSLGGVLVMTIGLTVAGALSVSVAAQRRDLALLRAVGATPRQVRRLVAAPNVLVTLAALPLGVAGGYPLAGVVLDWFASLGLVPPGLPPVFGPLPALATAVLMVLAVWLASLAAVGRTAAAPPTDALAESVAEPRVPGRARTWTGAALLLASVGASVPALVLGDEMAAVAPASASLLAVVGLALVGPALLRAVSGALGRRLPARSSALTWLAVRNLHGHSHRVAGAVSALAMLVAFALSQGYVNTTLLAAQTEQREDGELAAITLTAPALGGLPRGLAEAVREDPSVAAAVTATPTTLVWTTRLPFEEGVVHQETPALVLGPGAPDVVDAGVTEGDLGALTGDTVALGARTARSLGAQTGQRVTFRMGDGAEVSAEVVALYERELGFGRVLVSRDLARGHLTGDLPAELRVLAEPGREPEVRETLDGLASARPGVEVADTAQDAAGSGLAANTVLNLVVLLCLAGYVLLSVANRLSAQTLRRRAETDALRAVGATPAQVRSLLRREAALVAVGAVVAGVLASAVPLAFAGMGLLGRPWPGGPLWLLPATVLVVAAVSWLCAELPARRLTADR</sequence>
<feature type="transmembrane region" description="Helical" evidence="7">
    <location>
        <begin position="831"/>
        <end position="853"/>
    </location>
</feature>
<dbReference type="RefSeq" id="WP_212640856.1">
    <property type="nucleotide sequence ID" value="NZ_CP074132.1"/>
</dbReference>
<dbReference type="Proteomes" id="UP000678016">
    <property type="component" value="Chromosome"/>
</dbReference>
<feature type="transmembrane region" description="Helical" evidence="7">
    <location>
        <begin position="37"/>
        <end position="59"/>
    </location>
</feature>
<keyword evidence="3 7" id="KW-0812">Transmembrane</keyword>
<dbReference type="PANTHER" id="PTHR30287">
    <property type="entry name" value="MEMBRANE COMPONENT OF PREDICTED ABC SUPERFAMILY METABOLITE UPTAKE TRANSPORTER"/>
    <property type="match status" value="1"/>
</dbReference>
<feature type="transmembrane region" description="Helical" evidence="7">
    <location>
        <begin position="378"/>
        <end position="398"/>
    </location>
</feature>
<reference evidence="10" key="1">
    <citation type="submission" date="2021-05" db="EMBL/GenBank/DDBJ databases">
        <title>Direct Submission.</title>
        <authorList>
            <person name="Li K."/>
            <person name="Gao J."/>
        </authorList>
    </citation>
    <scope>NUCLEOTIDE SEQUENCE [LARGE SCALE GENOMIC DNA]</scope>
    <source>
        <strain evidence="10">HDS12</strain>
    </source>
</reference>
<evidence type="ECO:0000313" key="10">
    <source>
        <dbReference type="Proteomes" id="UP000678016"/>
    </source>
</evidence>
<feature type="transmembrane region" description="Helical" evidence="7">
    <location>
        <begin position="742"/>
        <end position="761"/>
    </location>
</feature>
<dbReference type="EMBL" id="CP074132">
    <property type="protein sequence ID" value="QUX27810.1"/>
    <property type="molecule type" value="Genomic_DNA"/>
</dbReference>
<dbReference type="PANTHER" id="PTHR30287:SF1">
    <property type="entry name" value="INNER MEMBRANE PROTEIN"/>
    <property type="match status" value="1"/>
</dbReference>
<protein>
    <submittedName>
        <fullName evidence="9">FtsX-like permease family protein</fullName>
    </submittedName>
</protein>
<feature type="transmembrane region" description="Helical" evidence="7">
    <location>
        <begin position="795"/>
        <end position="819"/>
    </location>
</feature>
<evidence type="ECO:0000256" key="2">
    <source>
        <dbReference type="ARBA" id="ARBA00022475"/>
    </source>
</evidence>
<feature type="transmembrane region" description="Helical" evidence="7">
    <location>
        <begin position="456"/>
        <end position="478"/>
    </location>
</feature>
<evidence type="ECO:0000256" key="1">
    <source>
        <dbReference type="ARBA" id="ARBA00004651"/>
    </source>
</evidence>
<evidence type="ECO:0000256" key="6">
    <source>
        <dbReference type="SAM" id="MobiDB-lite"/>
    </source>
</evidence>
<keyword evidence="10" id="KW-1185">Reference proteome</keyword>
<feature type="compositionally biased region" description="Pro residues" evidence="6">
    <location>
        <begin position="1"/>
        <end position="10"/>
    </location>
</feature>
<feature type="transmembrane region" description="Helical" evidence="7">
    <location>
        <begin position="334"/>
        <end position="358"/>
    </location>
</feature>
<evidence type="ECO:0000256" key="3">
    <source>
        <dbReference type="ARBA" id="ARBA00022692"/>
    </source>
</evidence>
<accession>A0ABX8C077</accession>
<feature type="domain" description="ABC3 transporter permease C-terminal" evidence="8">
    <location>
        <begin position="746"/>
        <end position="854"/>
    </location>
</feature>